<dbReference type="InterPro" id="IPR006175">
    <property type="entry name" value="YjgF/YER057c/UK114"/>
</dbReference>
<dbReference type="Proteomes" id="UP000258309">
    <property type="component" value="Unassembled WGS sequence"/>
</dbReference>
<dbReference type="SUPFAM" id="SSF55298">
    <property type="entry name" value="YjgF-like"/>
    <property type="match status" value="1"/>
</dbReference>
<feature type="non-terminal residue" evidence="1">
    <location>
        <position position="1"/>
    </location>
</feature>
<dbReference type="OMA" id="QGGWTET"/>
<accession>A0A3E2HH09</accession>
<dbReference type="PANTHER" id="PTHR43857">
    <property type="entry name" value="BLR7761 PROTEIN"/>
    <property type="match status" value="1"/>
</dbReference>
<dbReference type="STRING" id="5539.A0A3E2HH09"/>
<name>A0A3E2HH09_SCYLI</name>
<reference evidence="1 2" key="1">
    <citation type="submission" date="2018-05" db="EMBL/GenBank/DDBJ databases">
        <title>Draft genome sequence of Scytalidium lignicola DSM 105466, a ubiquitous saprotrophic fungus.</title>
        <authorList>
            <person name="Buettner E."/>
            <person name="Gebauer A.M."/>
            <person name="Hofrichter M."/>
            <person name="Liers C."/>
            <person name="Kellner H."/>
        </authorList>
    </citation>
    <scope>NUCLEOTIDE SEQUENCE [LARGE SCALE GENOMIC DNA]</scope>
    <source>
        <strain evidence="1 2">DSM 105466</strain>
    </source>
</reference>
<proteinExistence type="predicted"/>
<feature type="non-terminal residue" evidence="1">
    <location>
        <position position="136"/>
    </location>
</feature>
<dbReference type="InterPro" id="IPR035959">
    <property type="entry name" value="RutC-like_sf"/>
</dbReference>
<organism evidence="1 2">
    <name type="scientific">Scytalidium lignicola</name>
    <name type="common">Hyphomycete</name>
    <dbReference type="NCBI Taxonomy" id="5539"/>
    <lineage>
        <taxon>Eukaryota</taxon>
        <taxon>Fungi</taxon>
        <taxon>Dikarya</taxon>
        <taxon>Ascomycota</taxon>
        <taxon>Pezizomycotina</taxon>
        <taxon>Leotiomycetes</taxon>
        <taxon>Leotiomycetes incertae sedis</taxon>
        <taxon>Scytalidium</taxon>
    </lineage>
</organism>
<dbReference type="Gene3D" id="3.30.1330.40">
    <property type="entry name" value="RutC-like"/>
    <property type="match status" value="1"/>
</dbReference>
<dbReference type="AlphaFoldDB" id="A0A3E2HH09"/>
<dbReference type="PANTHER" id="PTHR43857:SF1">
    <property type="entry name" value="YJGH FAMILY PROTEIN"/>
    <property type="match status" value="1"/>
</dbReference>
<evidence type="ECO:0000313" key="1">
    <source>
        <dbReference type="EMBL" id="RFU32452.1"/>
    </source>
</evidence>
<dbReference type="Pfam" id="PF01042">
    <property type="entry name" value="Ribonuc_L-PSP"/>
    <property type="match status" value="1"/>
</dbReference>
<evidence type="ECO:0000313" key="2">
    <source>
        <dbReference type="Proteomes" id="UP000258309"/>
    </source>
</evidence>
<keyword evidence="2" id="KW-1185">Reference proteome</keyword>
<dbReference type="OrthoDB" id="309640at2759"/>
<dbReference type="EMBL" id="NCSJ02000054">
    <property type="protein sequence ID" value="RFU32452.1"/>
    <property type="molecule type" value="Genomic_DNA"/>
</dbReference>
<protein>
    <submittedName>
        <fullName evidence="1">Uncharacterized protein</fullName>
    </submittedName>
</protein>
<sequence>MAPNVTFANYPGAGQETSDTYHYSQSVRIGQVIKVSGQGGWNADGELAKGDIKKQVQYAFDNLDRAIKEAGGKGLTDVYSVRSWHVNMEESFPLVVEQFKKTMPDHRPLWTCVGVTTLALPGMEIEIDVEAYVDSK</sequence>
<comment type="caution">
    <text evidence="1">The sequence shown here is derived from an EMBL/GenBank/DDBJ whole genome shotgun (WGS) entry which is preliminary data.</text>
</comment>
<gene>
    <name evidence="1" type="ORF">B7463_g3882</name>
</gene>